<dbReference type="PANTHER" id="PTHR43775:SF37">
    <property type="entry name" value="SI:DKEY-61P9.11"/>
    <property type="match status" value="1"/>
</dbReference>
<evidence type="ECO:0000259" key="5">
    <source>
        <dbReference type="PROSITE" id="PS50075"/>
    </source>
</evidence>
<dbReference type="InterPro" id="IPR020841">
    <property type="entry name" value="PKS_Beta-ketoAc_synthase_dom"/>
</dbReference>
<dbReference type="OrthoDB" id="7617297at2"/>
<dbReference type="PANTHER" id="PTHR43775">
    <property type="entry name" value="FATTY ACID SYNTHASE"/>
    <property type="match status" value="1"/>
</dbReference>
<evidence type="ECO:0000256" key="3">
    <source>
        <dbReference type="ARBA" id="ARBA00022679"/>
    </source>
</evidence>
<keyword evidence="3" id="KW-0808">Transferase</keyword>
<dbReference type="InterPro" id="IPR036736">
    <property type="entry name" value="ACP-like_sf"/>
</dbReference>
<dbReference type="PROSITE" id="PS52004">
    <property type="entry name" value="KS3_2"/>
    <property type="match status" value="1"/>
</dbReference>
<keyword evidence="2" id="KW-0597">Phosphoprotein</keyword>
<accession>A0A1W1HKX6</accession>
<feature type="domain" description="Ketosynthase family 3 (KS3)" evidence="6">
    <location>
        <begin position="104"/>
        <end position="455"/>
    </location>
</feature>
<dbReference type="GO" id="GO:0004312">
    <property type="term" value="F:fatty acid synthase activity"/>
    <property type="evidence" value="ECO:0007669"/>
    <property type="project" value="TreeGrafter"/>
</dbReference>
<organism evidence="7 8">
    <name type="scientific">Desulfamplus magnetovallimortis</name>
    <dbReference type="NCBI Taxonomy" id="1246637"/>
    <lineage>
        <taxon>Bacteria</taxon>
        <taxon>Pseudomonadati</taxon>
        <taxon>Thermodesulfobacteriota</taxon>
        <taxon>Desulfobacteria</taxon>
        <taxon>Desulfobacterales</taxon>
        <taxon>Desulfobacteraceae</taxon>
        <taxon>Desulfamplus</taxon>
    </lineage>
</organism>
<dbReference type="Gene3D" id="1.10.1200.10">
    <property type="entry name" value="ACP-like"/>
    <property type="match status" value="1"/>
</dbReference>
<name>A0A1W1HKX6_9BACT</name>
<evidence type="ECO:0000256" key="2">
    <source>
        <dbReference type="ARBA" id="ARBA00022553"/>
    </source>
</evidence>
<dbReference type="SUPFAM" id="SSF47336">
    <property type="entry name" value="ACP-like"/>
    <property type="match status" value="1"/>
</dbReference>
<evidence type="ECO:0000256" key="4">
    <source>
        <dbReference type="SAM" id="MobiDB-lite"/>
    </source>
</evidence>
<keyword evidence="8" id="KW-1185">Reference proteome</keyword>
<dbReference type="AlphaFoldDB" id="A0A1W1HKX6"/>
<keyword evidence="1" id="KW-0596">Phosphopantetheine</keyword>
<evidence type="ECO:0000256" key="1">
    <source>
        <dbReference type="ARBA" id="ARBA00022450"/>
    </source>
</evidence>
<proteinExistence type="predicted"/>
<feature type="region of interest" description="Disordered" evidence="4">
    <location>
        <begin position="433"/>
        <end position="455"/>
    </location>
</feature>
<dbReference type="InterPro" id="IPR014031">
    <property type="entry name" value="Ketoacyl_synth_C"/>
</dbReference>
<dbReference type="InterPro" id="IPR050091">
    <property type="entry name" value="PKS_NRPS_Biosynth_Enz"/>
</dbReference>
<evidence type="ECO:0000259" key="6">
    <source>
        <dbReference type="PROSITE" id="PS52004"/>
    </source>
</evidence>
<dbReference type="EMBL" id="FWEV01000336">
    <property type="protein sequence ID" value="SLM33113.1"/>
    <property type="molecule type" value="Genomic_DNA"/>
</dbReference>
<dbReference type="SUPFAM" id="SSF53901">
    <property type="entry name" value="Thiolase-like"/>
    <property type="match status" value="1"/>
</dbReference>
<dbReference type="GO" id="GO:0004315">
    <property type="term" value="F:3-oxoacyl-[acyl-carrier-protein] synthase activity"/>
    <property type="evidence" value="ECO:0007669"/>
    <property type="project" value="InterPro"/>
</dbReference>
<dbReference type="Proteomes" id="UP000191931">
    <property type="component" value="Unassembled WGS sequence"/>
</dbReference>
<dbReference type="CDD" id="cd00833">
    <property type="entry name" value="PKS"/>
    <property type="match status" value="1"/>
</dbReference>
<dbReference type="PROSITE" id="PS00606">
    <property type="entry name" value="KS3_1"/>
    <property type="match status" value="1"/>
</dbReference>
<dbReference type="Pfam" id="PF02801">
    <property type="entry name" value="Ketoacyl-synt_C"/>
    <property type="match status" value="1"/>
</dbReference>
<evidence type="ECO:0000313" key="8">
    <source>
        <dbReference type="Proteomes" id="UP000191931"/>
    </source>
</evidence>
<protein>
    <submittedName>
        <fullName evidence="7">Uncharacterized protein</fullName>
    </submittedName>
</protein>
<sequence>MGVNDSFFEVGGHSLLILPLRERLQNDFNISMSPVDIFRYPTIASQADFIKKSTQPEGIDPIAHLQGIPDGQQQRITSGQPQEMAGQAQKIADQAQRITPTGNENAIAIIGMALRVPGAHDLDSFWTNLVEGVESITRFTDEELLAAGVSEADINNPSYVKANGTLKDMEYFDAEFFDFTPREAEILDPQHRQLLECSWEAMEHAGYDPLNYKGKAGIFGGVGLNSYLIHNLMGRKDLIETIGPWHINLANDKDFAPTRVAYKMNLRGPAVNTSTACSTSLVGLAMGCRSLLAFDSDMILAGGCTINLPQNEGYMYHQGGILSKDGHCRPFDITANGTVDGNGVAVVVLKRLDDALRDGDTVHAVIRGFAVNNDGALKVGYTAPSIEGQAAVIREAQSMAGISPSDITHVETHGTGTDLGDAVEVAALREIFSGTAGNPPDNDNTAFNEKSVPFF</sequence>
<reference evidence="7 8" key="1">
    <citation type="submission" date="2017-03" db="EMBL/GenBank/DDBJ databases">
        <authorList>
            <person name="Afonso C.L."/>
            <person name="Miller P.J."/>
            <person name="Scott M.A."/>
            <person name="Spackman E."/>
            <person name="Goraichik I."/>
            <person name="Dimitrov K.M."/>
            <person name="Suarez D.L."/>
            <person name="Swayne D.E."/>
        </authorList>
    </citation>
    <scope>NUCLEOTIDE SEQUENCE [LARGE SCALE GENOMIC DNA]</scope>
    <source>
        <strain evidence="7">PRJEB14757</strain>
    </source>
</reference>
<dbReference type="RefSeq" id="WP_080798670.1">
    <property type="nucleotide sequence ID" value="NZ_LT828540.1"/>
</dbReference>
<dbReference type="STRING" id="1246637.MTBBW1_90015"/>
<evidence type="ECO:0000313" key="7">
    <source>
        <dbReference type="EMBL" id="SLM33113.1"/>
    </source>
</evidence>
<dbReference type="InterPro" id="IPR009081">
    <property type="entry name" value="PP-bd_ACP"/>
</dbReference>
<dbReference type="InterPro" id="IPR018201">
    <property type="entry name" value="Ketoacyl_synth_AS"/>
</dbReference>
<dbReference type="Gene3D" id="3.40.47.10">
    <property type="match status" value="1"/>
</dbReference>
<dbReference type="SMART" id="SM00825">
    <property type="entry name" value="PKS_KS"/>
    <property type="match status" value="1"/>
</dbReference>
<dbReference type="InterPro" id="IPR016039">
    <property type="entry name" value="Thiolase-like"/>
</dbReference>
<dbReference type="Pfam" id="PF00109">
    <property type="entry name" value="ketoacyl-synt"/>
    <property type="match status" value="1"/>
</dbReference>
<feature type="domain" description="Carrier" evidence="5">
    <location>
        <begin position="1"/>
        <end position="54"/>
    </location>
</feature>
<dbReference type="PROSITE" id="PS50075">
    <property type="entry name" value="CARRIER"/>
    <property type="match status" value="1"/>
</dbReference>
<dbReference type="GO" id="GO:0006633">
    <property type="term" value="P:fatty acid biosynthetic process"/>
    <property type="evidence" value="ECO:0007669"/>
    <property type="project" value="InterPro"/>
</dbReference>
<gene>
    <name evidence="7" type="ORF">MTBBW1_90015</name>
</gene>
<dbReference type="InterPro" id="IPR014030">
    <property type="entry name" value="Ketoacyl_synth_N"/>
</dbReference>
<dbReference type="Pfam" id="PF00550">
    <property type="entry name" value="PP-binding"/>
    <property type="match status" value="1"/>
</dbReference>